<evidence type="ECO:0000256" key="1">
    <source>
        <dbReference type="SAM" id="MobiDB-lite"/>
    </source>
</evidence>
<dbReference type="InterPro" id="IPR027444">
    <property type="entry name" value="H-NS_C_dom"/>
</dbReference>
<keyword evidence="4" id="KW-1185">Reference proteome</keyword>
<dbReference type="RefSeq" id="WP_161054982.1">
    <property type="nucleotide sequence ID" value="NZ_WWCT01000007.1"/>
</dbReference>
<protein>
    <submittedName>
        <fullName evidence="3">H-NS histone family protein</fullName>
    </submittedName>
</protein>
<dbReference type="Pfam" id="PF00816">
    <property type="entry name" value="Histone_HNS"/>
    <property type="match status" value="1"/>
</dbReference>
<dbReference type="EMBL" id="WWCT01000007">
    <property type="protein sequence ID" value="MYN26979.1"/>
    <property type="molecule type" value="Genomic_DNA"/>
</dbReference>
<evidence type="ECO:0000313" key="4">
    <source>
        <dbReference type="Proteomes" id="UP000642144"/>
    </source>
</evidence>
<gene>
    <name evidence="3" type="ORF">GTP69_11215</name>
</gene>
<feature type="domain" description="DNA-binding protein H-NS-like C-terminal" evidence="2">
    <location>
        <begin position="5"/>
        <end position="33"/>
    </location>
</feature>
<comment type="caution">
    <text evidence="3">The sequence shown here is derived from an EMBL/GenBank/DDBJ whole genome shotgun (WGS) entry which is preliminary data.</text>
</comment>
<feature type="region of interest" description="Disordered" evidence="1">
    <location>
        <begin position="1"/>
        <end position="22"/>
    </location>
</feature>
<evidence type="ECO:0000259" key="2">
    <source>
        <dbReference type="Pfam" id="PF00816"/>
    </source>
</evidence>
<organism evidence="3 4">
    <name type="scientific">Duganella levis</name>
    <dbReference type="NCBI Taxonomy" id="2692169"/>
    <lineage>
        <taxon>Bacteria</taxon>
        <taxon>Pseudomonadati</taxon>
        <taxon>Pseudomonadota</taxon>
        <taxon>Betaproteobacteria</taxon>
        <taxon>Burkholderiales</taxon>
        <taxon>Oxalobacteraceae</taxon>
        <taxon>Telluria group</taxon>
        <taxon>Duganella</taxon>
    </lineage>
</organism>
<reference evidence="3 4" key="1">
    <citation type="submission" date="2019-12" db="EMBL/GenBank/DDBJ databases">
        <title>Novel species isolated from a subtropical stream in China.</title>
        <authorList>
            <person name="Lu H."/>
        </authorList>
    </citation>
    <scope>NUCLEOTIDE SEQUENCE [LARGE SCALE GENOMIC DNA]</scope>
    <source>
        <strain evidence="3 4">CY42W</strain>
    </source>
</reference>
<sequence>MEINYKGETTGDNWTGRGRAPKWLEGKGKNQYLIR</sequence>
<dbReference type="Proteomes" id="UP000642144">
    <property type="component" value="Unassembled WGS sequence"/>
</dbReference>
<name>A0ABW9VZ58_9BURK</name>
<accession>A0ABW9VZ58</accession>
<dbReference type="Gene3D" id="4.10.430.30">
    <property type="match status" value="1"/>
</dbReference>
<evidence type="ECO:0000313" key="3">
    <source>
        <dbReference type="EMBL" id="MYN26979.1"/>
    </source>
</evidence>
<proteinExistence type="predicted"/>
<dbReference type="SUPFAM" id="SSF81273">
    <property type="entry name" value="H-NS histone-like proteins"/>
    <property type="match status" value="1"/>
</dbReference>